<proteinExistence type="predicted"/>
<gene>
    <name evidence="1" type="ORF">SAMN06265371_102228</name>
</gene>
<keyword evidence="2" id="KW-1185">Reference proteome</keyword>
<dbReference type="EMBL" id="FZNT01000002">
    <property type="protein sequence ID" value="SNR39120.1"/>
    <property type="molecule type" value="Genomic_DNA"/>
</dbReference>
<evidence type="ECO:0000313" key="2">
    <source>
        <dbReference type="Proteomes" id="UP000198384"/>
    </source>
</evidence>
<dbReference type="AlphaFoldDB" id="A0A238VXU7"/>
<sequence length="48" mass="5857">MVLEYKNCTSCYSEVLKRTYEYDAQNYPIKMEESHYGNPVVVYNYEYK</sequence>
<protein>
    <recommendedName>
        <fullName evidence="3">YD repeat-containing protein</fullName>
    </recommendedName>
</protein>
<evidence type="ECO:0008006" key="3">
    <source>
        <dbReference type="Google" id="ProtNLM"/>
    </source>
</evidence>
<dbReference type="Proteomes" id="UP000198384">
    <property type="component" value="Unassembled WGS sequence"/>
</dbReference>
<name>A0A238VXU7_9FLAO</name>
<evidence type="ECO:0000313" key="1">
    <source>
        <dbReference type="EMBL" id="SNR39120.1"/>
    </source>
</evidence>
<accession>A0A238VXU7</accession>
<organism evidence="1 2">
    <name type="scientific">Lutibacter agarilyticus</name>
    <dbReference type="NCBI Taxonomy" id="1109740"/>
    <lineage>
        <taxon>Bacteria</taxon>
        <taxon>Pseudomonadati</taxon>
        <taxon>Bacteroidota</taxon>
        <taxon>Flavobacteriia</taxon>
        <taxon>Flavobacteriales</taxon>
        <taxon>Flavobacteriaceae</taxon>
        <taxon>Lutibacter</taxon>
    </lineage>
</organism>
<reference evidence="1 2" key="1">
    <citation type="submission" date="2017-06" db="EMBL/GenBank/DDBJ databases">
        <authorList>
            <person name="Kim H.J."/>
            <person name="Triplett B.A."/>
        </authorList>
    </citation>
    <scope>NUCLEOTIDE SEQUENCE [LARGE SCALE GENOMIC DNA]</scope>
    <source>
        <strain evidence="1 2">DSM 29150</strain>
    </source>
</reference>
<dbReference type="RefSeq" id="WP_176461207.1">
    <property type="nucleotide sequence ID" value="NZ_FZNT01000002.1"/>
</dbReference>